<evidence type="ECO:0000313" key="1">
    <source>
        <dbReference type="EMBL" id="RYR75689.1"/>
    </source>
</evidence>
<gene>
    <name evidence="1" type="ORF">Ahy_A01g000270</name>
</gene>
<dbReference type="Proteomes" id="UP000289738">
    <property type="component" value="Chromosome A01"/>
</dbReference>
<accession>A0A445EJQ2</accession>
<sequence length="74" mass="8856">MASLPVIFFRIHAHKWHMLHIFAHLVTFPISGRVNGRAKTIVSKLKLFLMCRNVLIRAYVDIWRWQEVSTDQFY</sequence>
<evidence type="ECO:0000313" key="2">
    <source>
        <dbReference type="Proteomes" id="UP000289738"/>
    </source>
</evidence>
<keyword evidence="2" id="KW-1185">Reference proteome</keyword>
<dbReference type="EMBL" id="SDMP01000001">
    <property type="protein sequence ID" value="RYR75689.1"/>
    <property type="molecule type" value="Genomic_DNA"/>
</dbReference>
<protein>
    <submittedName>
        <fullName evidence="1">Uncharacterized protein</fullName>
    </submittedName>
</protein>
<name>A0A445EJQ2_ARAHY</name>
<organism evidence="1 2">
    <name type="scientific">Arachis hypogaea</name>
    <name type="common">Peanut</name>
    <dbReference type="NCBI Taxonomy" id="3818"/>
    <lineage>
        <taxon>Eukaryota</taxon>
        <taxon>Viridiplantae</taxon>
        <taxon>Streptophyta</taxon>
        <taxon>Embryophyta</taxon>
        <taxon>Tracheophyta</taxon>
        <taxon>Spermatophyta</taxon>
        <taxon>Magnoliopsida</taxon>
        <taxon>eudicotyledons</taxon>
        <taxon>Gunneridae</taxon>
        <taxon>Pentapetalae</taxon>
        <taxon>rosids</taxon>
        <taxon>fabids</taxon>
        <taxon>Fabales</taxon>
        <taxon>Fabaceae</taxon>
        <taxon>Papilionoideae</taxon>
        <taxon>50 kb inversion clade</taxon>
        <taxon>dalbergioids sensu lato</taxon>
        <taxon>Dalbergieae</taxon>
        <taxon>Pterocarpus clade</taxon>
        <taxon>Arachis</taxon>
    </lineage>
</organism>
<proteinExistence type="predicted"/>
<comment type="caution">
    <text evidence="1">The sequence shown here is derived from an EMBL/GenBank/DDBJ whole genome shotgun (WGS) entry which is preliminary data.</text>
</comment>
<reference evidence="1 2" key="1">
    <citation type="submission" date="2019-01" db="EMBL/GenBank/DDBJ databases">
        <title>Sequencing of cultivated peanut Arachis hypogaea provides insights into genome evolution and oil improvement.</title>
        <authorList>
            <person name="Chen X."/>
        </authorList>
    </citation>
    <scope>NUCLEOTIDE SEQUENCE [LARGE SCALE GENOMIC DNA]</scope>
    <source>
        <strain evidence="2">cv. Fuhuasheng</strain>
        <tissue evidence="1">Leaves</tissue>
    </source>
</reference>
<dbReference type="AlphaFoldDB" id="A0A445EJQ2"/>